<keyword evidence="7" id="KW-1185">Reference proteome</keyword>
<evidence type="ECO:0000313" key="7">
    <source>
        <dbReference type="Proteomes" id="UP001278500"/>
    </source>
</evidence>
<dbReference type="PANTHER" id="PTHR11748:SF114">
    <property type="entry name" value="ARYL-ALCOHOL OXIDASE VANILLYL-ALCOHOL OXIDASE (AFU_ORTHOLOGUE AFUA_3G09500)-RELATED"/>
    <property type="match status" value="1"/>
</dbReference>
<comment type="caution">
    <text evidence="6">The sequence shown here is derived from an EMBL/GenBank/DDBJ whole genome shotgun (WGS) entry which is preliminary data.</text>
</comment>
<dbReference type="GO" id="GO:0071949">
    <property type="term" value="F:FAD binding"/>
    <property type="evidence" value="ECO:0007669"/>
    <property type="project" value="InterPro"/>
</dbReference>
<dbReference type="GeneID" id="87866589"/>
<dbReference type="InterPro" id="IPR004113">
    <property type="entry name" value="FAD-bd_oxidored_4_C"/>
</dbReference>
<name>A0AAE0JK81_9PEZI</name>
<dbReference type="InterPro" id="IPR016166">
    <property type="entry name" value="FAD-bd_PCMH"/>
</dbReference>
<evidence type="ECO:0000256" key="1">
    <source>
        <dbReference type="ARBA" id="ARBA00001974"/>
    </source>
</evidence>
<sequence>MEIIRGGMTVELMHPDFMNPNDAESSSRNGKAAQMNINGPECIILSLKRIISHVRYMGKRLYILLQVAVDHEEKGSRGGAEGWEDTSKTKGWSPKVVLAHHLVGHIESWAAKNNTETLPARLLAFLFPGLDYPLTSSHGFCHNDSLPRRLPPNVTPEAFQAFISRAQSIVGAENVTVVDPQNPLEDGTYMDNCKAHDMHSVYERDYFVASAVVAPRGVSEVQAIVKLADEFIVPVWPFSAGRNVGYGGTAPRVPGSVGIELGKNMNKVLEVSVEGAYALVEPGVTYFSLYDYLVKTGLREHLWIDVPDLGGGSIIGNAVERGVGYTPYGDHFMMHCGMEVVLPNGELVRTGMGALPEPGNVPGLAPHEQKPNKTWQLFNYGFGPYNDGIFTQSNLGIVVKMGIWLMPNPGGYQAYMITFPRDDDLSAIVDKIRPLRLQMILQNTPTLRHILLDAAVYNPKSHYTDKNTPLSEAEMDEIAAKLNLGRWNFYGAVYGPEPIRAVLLEAIKAAFLTISGSKFYLPEDRTEENSILRIRSDTLQGIPSLDEPRWVDWLPNGGHLFFSPIAKISGADAALQYEVTKRRCQETGFDFIGTFIVGMRDLHHIVCIVFDREDPEQRLRARWLMRTMIKDCAAHGWGEYRTHLALMDQIANTYNFNDNALMKLNETIKNALDPNGIMAPGKNGVWPAGYDKEQWVLGGEEEWAPPGTQAAAATKD</sequence>
<dbReference type="GO" id="GO:0005739">
    <property type="term" value="C:mitochondrion"/>
    <property type="evidence" value="ECO:0007669"/>
    <property type="project" value="TreeGrafter"/>
</dbReference>
<dbReference type="AlphaFoldDB" id="A0AAE0JK81"/>
<dbReference type="PROSITE" id="PS51387">
    <property type="entry name" value="FAD_PCMH"/>
    <property type="match status" value="1"/>
</dbReference>
<dbReference type="GO" id="GO:0004458">
    <property type="term" value="F:D-lactate dehydrogenase (cytochrome) activity"/>
    <property type="evidence" value="ECO:0007669"/>
    <property type="project" value="TreeGrafter"/>
</dbReference>
<dbReference type="EMBL" id="JAUEPP010000002">
    <property type="protein sequence ID" value="KAK3351164.1"/>
    <property type="molecule type" value="Genomic_DNA"/>
</dbReference>
<dbReference type="InterPro" id="IPR016170">
    <property type="entry name" value="Cytok_DH_C_sf"/>
</dbReference>
<dbReference type="Proteomes" id="UP001278500">
    <property type="component" value="Unassembled WGS sequence"/>
</dbReference>
<dbReference type="InterPro" id="IPR016164">
    <property type="entry name" value="FAD-linked_Oxase-like_C"/>
</dbReference>
<reference evidence="6" key="1">
    <citation type="journal article" date="2023" name="Mol. Phylogenet. Evol.">
        <title>Genome-scale phylogeny and comparative genomics of the fungal order Sordariales.</title>
        <authorList>
            <person name="Hensen N."/>
            <person name="Bonometti L."/>
            <person name="Westerberg I."/>
            <person name="Brannstrom I.O."/>
            <person name="Guillou S."/>
            <person name="Cros-Aarteil S."/>
            <person name="Calhoun S."/>
            <person name="Haridas S."/>
            <person name="Kuo A."/>
            <person name="Mondo S."/>
            <person name="Pangilinan J."/>
            <person name="Riley R."/>
            <person name="LaButti K."/>
            <person name="Andreopoulos B."/>
            <person name="Lipzen A."/>
            <person name="Chen C."/>
            <person name="Yan M."/>
            <person name="Daum C."/>
            <person name="Ng V."/>
            <person name="Clum A."/>
            <person name="Steindorff A."/>
            <person name="Ohm R.A."/>
            <person name="Martin F."/>
            <person name="Silar P."/>
            <person name="Natvig D.O."/>
            <person name="Lalanne C."/>
            <person name="Gautier V."/>
            <person name="Ament-Velasquez S.L."/>
            <person name="Kruys A."/>
            <person name="Hutchinson M.I."/>
            <person name="Powell A.J."/>
            <person name="Barry K."/>
            <person name="Miller A.N."/>
            <person name="Grigoriev I.V."/>
            <person name="Debuchy R."/>
            <person name="Gladieux P."/>
            <person name="Hiltunen Thoren M."/>
            <person name="Johannesson H."/>
        </authorList>
    </citation>
    <scope>NUCLEOTIDE SEQUENCE</scope>
    <source>
        <strain evidence="6">CBS 560.94</strain>
    </source>
</reference>
<gene>
    <name evidence="6" type="ORF">B0H65DRAFT_546219</name>
</gene>
<comment type="cofactor">
    <cofactor evidence="1">
        <name>FAD</name>
        <dbReference type="ChEBI" id="CHEBI:57692"/>
    </cofactor>
</comment>
<proteinExistence type="predicted"/>
<dbReference type="GO" id="GO:1903457">
    <property type="term" value="P:lactate catabolic process"/>
    <property type="evidence" value="ECO:0007669"/>
    <property type="project" value="TreeGrafter"/>
</dbReference>
<evidence type="ECO:0000259" key="5">
    <source>
        <dbReference type="PROSITE" id="PS51387"/>
    </source>
</evidence>
<dbReference type="InterPro" id="IPR016167">
    <property type="entry name" value="FAD-bd_PCMH_sub1"/>
</dbReference>
<feature type="domain" description="FAD-binding PCMH-type" evidence="5">
    <location>
        <begin position="205"/>
        <end position="408"/>
    </location>
</feature>
<dbReference type="Gene3D" id="3.30.465.10">
    <property type="match status" value="1"/>
</dbReference>
<organism evidence="6 7">
    <name type="scientific">Neurospora tetraspora</name>
    <dbReference type="NCBI Taxonomy" id="94610"/>
    <lineage>
        <taxon>Eukaryota</taxon>
        <taxon>Fungi</taxon>
        <taxon>Dikarya</taxon>
        <taxon>Ascomycota</taxon>
        <taxon>Pezizomycotina</taxon>
        <taxon>Sordariomycetes</taxon>
        <taxon>Sordariomycetidae</taxon>
        <taxon>Sordariales</taxon>
        <taxon>Sordariaceae</taxon>
        <taxon>Neurospora</taxon>
    </lineage>
</organism>
<dbReference type="PANTHER" id="PTHR11748">
    <property type="entry name" value="D-LACTATE DEHYDROGENASE"/>
    <property type="match status" value="1"/>
</dbReference>
<protein>
    <recommendedName>
        <fullName evidence="5">FAD-binding PCMH-type domain-containing protein</fullName>
    </recommendedName>
</protein>
<evidence type="ECO:0000256" key="3">
    <source>
        <dbReference type="ARBA" id="ARBA00022827"/>
    </source>
</evidence>
<dbReference type="GO" id="GO:0008720">
    <property type="term" value="F:D-lactate dehydrogenase (NAD+) activity"/>
    <property type="evidence" value="ECO:0007669"/>
    <property type="project" value="TreeGrafter"/>
</dbReference>
<dbReference type="Pfam" id="PF02913">
    <property type="entry name" value="FAD-oxidase_C"/>
    <property type="match status" value="1"/>
</dbReference>
<dbReference type="Gene3D" id="3.40.462.10">
    <property type="entry name" value="FAD-linked oxidases, C-terminal domain"/>
    <property type="match status" value="1"/>
</dbReference>
<dbReference type="Gene3D" id="3.30.43.10">
    <property type="entry name" value="Uridine Diphospho-n-acetylenolpyruvylglucosamine Reductase, domain 2"/>
    <property type="match status" value="1"/>
</dbReference>
<evidence type="ECO:0000313" key="6">
    <source>
        <dbReference type="EMBL" id="KAK3351164.1"/>
    </source>
</evidence>
<keyword evidence="4" id="KW-0560">Oxidoreductase</keyword>
<dbReference type="RefSeq" id="XP_062684459.1">
    <property type="nucleotide sequence ID" value="XM_062829435.1"/>
</dbReference>
<dbReference type="InterPro" id="IPR016171">
    <property type="entry name" value="Vanillyl_alc_oxidase_C-sub2"/>
</dbReference>
<evidence type="ECO:0000256" key="4">
    <source>
        <dbReference type="ARBA" id="ARBA00023002"/>
    </source>
</evidence>
<dbReference type="InterPro" id="IPR016169">
    <property type="entry name" value="FAD-bd_PCMH_sub2"/>
</dbReference>
<dbReference type="Pfam" id="PF01565">
    <property type="entry name" value="FAD_binding_4"/>
    <property type="match status" value="1"/>
</dbReference>
<dbReference type="Gene3D" id="1.10.45.10">
    <property type="entry name" value="Vanillyl-alcohol Oxidase, Chain A, domain 4"/>
    <property type="match status" value="1"/>
</dbReference>
<keyword evidence="3" id="KW-0274">FAD</keyword>
<dbReference type="SUPFAM" id="SSF55103">
    <property type="entry name" value="FAD-linked oxidases, C-terminal domain"/>
    <property type="match status" value="1"/>
</dbReference>
<dbReference type="SUPFAM" id="SSF56176">
    <property type="entry name" value="FAD-binding/transporter-associated domain-like"/>
    <property type="match status" value="1"/>
</dbReference>
<keyword evidence="2" id="KW-0285">Flavoprotein</keyword>
<reference evidence="6" key="2">
    <citation type="submission" date="2023-06" db="EMBL/GenBank/DDBJ databases">
        <authorList>
            <consortium name="Lawrence Berkeley National Laboratory"/>
            <person name="Haridas S."/>
            <person name="Hensen N."/>
            <person name="Bonometti L."/>
            <person name="Westerberg I."/>
            <person name="Brannstrom I.O."/>
            <person name="Guillou S."/>
            <person name="Cros-Aarteil S."/>
            <person name="Calhoun S."/>
            <person name="Kuo A."/>
            <person name="Mondo S."/>
            <person name="Pangilinan J."/>
            <person name="Riley R."/>
            <person name="Labutti K."/>
            <person name="Andreopoulos B."/>
            <person name="Lipzen A."/>
            <person name="Chen C."/>
            <person name="Yanf M."/>
            <person name="Daum C."/>
            <person name="Ng V."/>
            <person name="Clum A."/>
            <person name="Steindorff A."/>
            <person name="Ohm R."/>
            <person name="Martin F."/>
            <person name="Silar P."/>
            <person name="Natvig D."/>
            <person name="Lalanne C."/>
            <person name="Gautier V."/>
            <person name="Ament-Velasquez S.L."/>
            <person name="Kruys A."/>
            <person name="Hutchinson M.I."/>
            <person name="Powell A.J."/>
            <person name="Barry K."/>
            <person name="Miller A.N."/>
            <person name="Grigoriev I.V."/>
            <person name="Debuchy R."/>
            <person name="Gladieux P."/>
            <person name="Thoren M.H."/>
            <person name="Johannesson H."/>
        </authorList>
    </citation>
    <scope>NUCLEOTIDE SEQUENCE</scope>
    <source>
        <strain evidence="6">CBS 560.94</strain>
    </source>
</reference>
<accession>A0AAE0JK81</accession>
<dbReference type="InterPro" id="IPR006094">
    <property type="entry name" value="Oxid_FAD_bind_N"/>
</dbReference>
<dbReference type="InterPro" id="IPR036318">
    <property type="entry name" value="FAD-bd_PCMH-like_sf"/>
</dbReference>
<evidence type="ECO:0000256" key="2">
    <source>
        <dbReference type="ARBA" id="ARBA00022630"/>
    </source>
</evidence>